<sequence length="465" mass="51183">MIGLLWRLGENKPRPGIFVRWINAGGSEPRAVQLGVCATVTQLNWGELNKPFRVERSQMDNLKEVVGTGVGAEAIRQAFLGGATYVWVLRVGNGGAKGTITIKAEEDTKTLVFQTLYETDREYTVITRESIDGKSKDFIIMEDGHRLESHTVETSANEVEALKESIAKSKYLKFVSGDTTTIPIGITANVTGGKNPTTTAENYVSNFETINKRFWDALFLDTTDKGIKAAANSFIRRRLEEGGRSLLFLATEDPEASVEASIAEAKTYNSFLTHLIGNGAKTAEVDLKGPLIAARIAGMVTSTSYKTGATFGIIDGSVELIGEPTNAEYGEANENGLMTLSYNPQGFVQIERGINTLVSLSEDEDAGWKKIRRVKTRFYLIEEILHKIDKTIRPGVDNSEDTRAFICQLGDSTIQQMIRDGALSSGKMIVDPERPAKGDSAWFVFKDIVDLDSLEKVYNTAEFKY</sequence>
<keyword evidence="4" id="KW-1185">Reference proteome</keyword>
<dbReference type="InterPro" id="IPR035089">
    <property type="entry name" value="Phage_sheath_subtilisin"/>
</dbReference>
<dbReference type="Pfam" id="PF04984">
    <property type="entry name" value="Phage_sheath_1"/>
    <property type="match status" value="1"/>
</dbReference>
<evidence type="ECO:0000313" key="4">
    <source>
        <dbReference type="Proteomes" id="UP000308744"/>
    </source>
</evidence>
<proteinExistence type="inferred from homology"/>
<name>A0A4U2ZE43_9BACI</name>
<comment type="caution">
    <text evidence="3">The sequence shown here is derived from an EMBL/GenBank/DDBJ whole genome shotgun (WGS) entry which is preliminary data.</text>
</comment>
<dbReference type="RefSeq" id="WP_107896744.1">
    <property type="nucleotide sequence ID" value="NZ_PYWM01000024.1"/>
</dbReference>
<evidence type="ECO:0000313" key="3">
    <source>
        <dbReference type="EMBL" id="TKI72644.1"/>
    </source>
</evidence>
<comment type="similarity">
    <text evidence="1">Belongs to the myoviridae tail sheath protein family.</text>
</comment>
<dbReference type="EMBL" id="SZPU01000002">
    <property type="protein sequence ID" value="TKI72644.1"/>
    <property type="molecule type" value="Genomic_DNA"/>
</dbReference>
<reference evidence="3 4" key="1">
    <citation type="submission" date="2019-04" db="EMBL/GenBank/DDBJ databases">
        <title>Lysinibacillus genome sequencing.</title>
        <authorList>
            <person name="Dunlap C."/>
        </authorList>
    </citation>
    <scope>NUCLEOTIDE SEQUENCE [LARGE SCALE GENOMIC DNA]</scope>
    <source>
        <strain evidence="3 4">CCTCC AB 2010389</strain>
    </source>
</reference>
<dbReference type="Gene3D" id="3.30.1370.220">
    <property type="match status" value="1"/>
</dbReference>
<dbReference type="Proteomes" id="UP000308744">
    <property type="component" value="Unassembled WGS sequence"/>
</dbReference>
<organism evidence="3 4">
    <name type="scientific">Lysinibacillus mangiferihumi</name>
    <dbReference type="NCBI Taxonomy" id="1130819"/>
    <lineage>
        <taxon>Bacteria</taxon>
        <taxon>Bacillati</taxon>
        <taxon>Bacillota</taxon>
        <taxon>Bacilli</taxon>
        <taxon>Bacillales</taxon>
        <taxon>Bacillaceae</taxon>
        <taxon>Lysinibacillus</taxon>
    </lineage>
</organism>
<dbReference type="AlphaFoldDB" id="A0A4U2ZE43"/>
<accession>A0A4U2ZE43</accession>
<dbReference type="Gene3D" id="3.40.50.11790">
    <property type="match status" value="1"/>
</dbReference>
<evidence type="ECO:0000259" key="2">
    <source>
        <dbReference type="Pfam" id="PF04984"/>
    </source>
</evidence>
<protein>
    <submittedName>
        <fullName evidence="3">Phage tail sheath protein</fullName>
    </submittedName>
</protein>
<gene>
    <name evidence="3" type="ORF">FC756_00850</name>
</gene>
<feature type="domain" description="Tail sheath protein subtilisin-like" evidence="2">
    <location>
        <begin position="199"/>
        <end position="356"/>
    </location>
</feature>
<evidence type="ECO:0000256" key="1">
    <source>
        <dbReference type="ARBA" id="ARBA00008005"/>
    </source>
</evidence>